<gene>
    <name evidence="5 8" type="primary">ftsA</name>
    <name evidence="8" type="ORF">EHQ64_12580</name>
</gene>
<proteinExistence type="inferred from homology"/>
<dbReference type="GO" id="GO:0043093">
    <property type="term" value="P:FtsZ-dependent cytokinesis"/>
    <property type="evidence" value="ECO:0007669"/>
    <property type="project" value="UniProtKB-UniRule"/>
</dbReference>
<dbReference type="Gene3D" id="3.30.1490.110">
    <property type="match status" value="1"/>
</dbReference>
<evidence type="ECO:0000256" key="1">
    <source>
        <dbReference type="ARBA" id="ARBA00022475"/>
    </source>
</evidence>
<reference evidence="8" key="1">
    <citation type="journal article" date="2019" name="PLoS Negl. Trop. Dis.">
        <title>Revisiting the worldwide diversity of Leptospira species in the environment.</title>
        <authorList>
            <person name="Vincent A.T."/>
            <person name="Schiettekatte O."/>
            <person name="Bourhy P."/>
            <person name="Veyrier F.J."/>
            <person name="Picardeau M."/>
        </authorList>
    </citation>
    <scope>NUCLEOTIDE SEQUENCE [LARGE SCALE GENOMIC DNA]</scope>
    <source>
        <strain evidence="8">201702455</strain>
    </source>
</reference>
<evidence type="ECO:0000256" key="4">
    <source>
        <dbReference type="ARBA" id="ARBA00023306"/>
    </source>
</evidence>
<organism evidence="8 9">
    <name type="scientific">Leptospira sarikeiensis</name>
    <dbReference type="NCBI Taxonomy" id="2484943"/>
    <lineage>
        <taxon>Bacteria</taxon>
        <taxon>Pseudomonadati</taxon>
        <taxon>Spirochaetota</taxon>
        <taxon>Spirochaetia</taxon>
        <taxon>Leptospirales</taxon>
        <taxon>Leptospiraceae</taxon>
        <taxon>Leptospira</taxon>
    </lineage>
</organism>
<dbReference type="Pfam" id="PF02491">
    <property type="entry name" value="SHS2_FTSA"/>
    <property type="match status" value="1"/>
</dbReference>
<dbReference type="SUPFAM" id="SSF53067">
    <property type="entry name" value="Actin-like ATPase domain"/>
    <property type="match status" value="2"/>
</dbReference>
<dbReference type="PIRSF" id="PIRSF003101">
    <property type="entry name" value="FtsA"/>
    <property type="match status" value="1"/>
</dbReference>
<evidence type="ECO:0000256" key="3">
    <source>
        <dbReference type="ARBA" id="ARBA00023136"/>
    </source>
</evidence>
<dbReference type="HAMAP" id="MF_02033">
    <property type="entry name" value="FtsA"/>
    <property type="match status" value="1"/>
</dbReference>
<comment type="similarity">
    <text evidence="5 6">Belongs to the FtsA/MreB family.</text>
</comment>
<dbReference type="RefSeq" id="WP_135649827.1">
    <property type="nucleotide sequence ID" value="NZ_RQGF01000028.1"/>
</dbReference>
<keyword evidence="4 5" id="KW-0131">Cell cycle</keyword>
<dbReference type="GO" id="GO:0032153">
    <property type="term" value="C:cell division site"/>
    <property type="evidence" value="ECO:0007669"/>
    <property type="project" value="UniProtKB-UniRule"/>
</dbReference>
<keyword evidence="9" id="KW-1185">Reference proteome</keyword>
<dbReference type="InterPro" id="IPR020823">
    <property type="entry name" value="Cell_div_FtsA"/>
</dbReference>
<dbReference type="InterPro" id="IPR043129">
    <property type="entry name" value="ATPase_NBD"/>
</dbReference>
<dbReference type="Gene3D" id="3.30.420.40">
    <property type="match status" value="1"/>
</dbReference>
<evidence type="ECO:0000313" key="9">
    <source>
        <dbReference type="Proteomes" id="UP000297762"/>
    </source>
</evidence>
<keyword evidence="2 5" id="KW-0132">Cell division</keyword>
<dbReference type="CDD" id="cd24048">
    <property type="entry name" value="ASKHA_NBD_FtsA"/>
    <property type="match status" value="1"/>
</dbReference>
<dbReference type="AlphaFoldDB" id="A0A4R9K5T2"/>
<dbReference type="PANTHER" id="PTHR32432:SF4">
    <property type="entry name" value="CELL DIVISION PROTEIN FTSA"/>
    <property type="match status" value="1"/>
</dbReference>
<evidence type="ECO:0000259" key="7">
    <source>
        <dbReference type="SMART" id="SM00842"/>
    </source>
</evidence>
<evidence type="ECO:0000256" key="2">
    <source>
        <dbReference type="ARBA" id="ARBA00022618"/>
    </source>
</evidence>
<dbReference type="SMART" id="SM00842">
    <property type="entry name" value="FtsA"/>
    <property type="match status" value="1"/>
</dbReference>
<accession>A0A4R9K5T2</accession>
<keyword evidence="3 5" id="KW-0472">Membrane</keyword>
<comment type="subunit">
    <text evidence="5">Self-interacts. Interacts with FtsZ.</text>
</comment>
<comment type="function">
    <text evidence="5 6">Cell division protein that is involved in the assembly of the Z ring. May serve as a membrane anchor for the Z ring.</text>
</comment>
<dbReference type="InterPro" id="IPR050696">
    <property type="entry name" value="FtsA/MreB"/>
</dbReference>
<name>A0A4R9K5T2_9LEPT</name>
<sequence>MESSERIIVSLDLGSALTKVVVGRPISEYETEIIGTGMFPSSGIKNGSIINIEATTRSIIEAISEAELMCGQEIGYVVVNVTGKSIRADNSKGVVAITNRDRVVTEPDIVRVIEAAQAVRVPADQEILHVLSKEFSVDDQTSIKDPIGMTGVRLEAEVHIVTAGLTALHNLEKCIEAAGLAEETRVLSSLASSDAVLTSGEKDLGTAVLDIGAGICDLIVYVDGGIAYSSVIPFGGYNVTSDLSIGLKTTIETAELVKKRYGHCSLEEIDPTETVEIPPISGRPARTVLREELVHVIEPRMREIFEMVDAELIKSGKKSFLAGGVILTGGGSLLEGIESLAEDVFRLTVTRARPAGLSGLSDRVSSPEFATAVGLIKYASRLGDMERKSQDRSETWGKKIRRWIEENL</sequence>
<dbReference type="InterPro" id="IPR003494">
    <property type="entry name" value="SHS2_FtsA"/>
</dbReference>
<dbReference type="Pfam" id="PF14450">
    <property type="entry name" value="FtsA"/>
    <property type="match status" value="1"/>
</dbReference>
<comment type="subcellular location">
    <subcellularLocation>
        <location evidence="5">Cell membrane</location>
        <topology evidence="5">Peripheral membrane protein</topology>
        <orientation evidence="5">Cytoplasmic side</orientation>
    </subcellularLocation>
    <text evidence="5">Localizes to the Z ring in an FtsZ-dependent manner. Targeted to the membrane through a conserved C-terminal amphipathic helix.</text>
</comment>
<dbReference type="NCBIfam" id="TIGR01174">
    <property type="entry name" value="ftsA"/>
    <property type="match status" value="1"/>
</dbReference>
<dbReference type="EMBL" id="RQGF01000028">
    <property type="protein sequence ID" value="TGL60657.1"/>
    <property type="molecule type" value="Genomic_DNA"/>
</dbReference>
<evidence type="ECO:0000256" key="5">
    <source>
        <dbReference type="HAMAP-Rule" id="MF_02033"/>
    </source>
</evidence>
<feature type="domain" description="SHS2" evidence="7">
    <location>
        <begin position="8"/>
        <end position="196"/>
    </location>
</feature>
<protein>
    <recommendedName>
        <fullName evidence="5 6">Cell division protein FtsA</fullName>
    </recommendedName>
</protein>
<evidence type="ECO:0000256" key="6">
    <source>
        <dbReference type="PIRNR" id="PIRNR003101"/>
    </source>
</evidence>
<evidence type="ECO:0000313" key="8">
    <source>
        <dbReference type="EMBL" id="TGL60657.1"/>
    </source>
</evidence>
<keyword evidence="1 5" id="KW-1003">Cell membrane</keyword>
<dbReference type="GO" id="GO:0009898">
    <property type="term" value="C:cytoplasmic side of plasma membrane"/>
    <property type="evidence" value="ECO:0007669"/>
    <property type="project" value="UniProtKB-UniRule"/>
</dbReference>
<dbReference type="Proteomes" id="UP000297762">
    <property type="component" value="Unassembled WGS sequence"/>
</dbReference>
<comment type="caution">
    <text evidence="8">The sequence shown here is derived from an EMBL/GenBank/DDBJ whole genome shotgun (WGS) entry which is preliminary data.</text>
</comment>
<dbReference type="OrthoDB" id="9768127at2"/>
<dbReference type="PANTHER" id="PTHR32432">
    <property type="entry name" value="CELL DIVISION PROTEIN FTSA-RELATED"/>
    <property type="match status" value="1"/>
</dbReference>